<evidence type="ECO:0000313" key="2">
    <source>
        <dbReference type="Proteomes" id="UP000054270"/>
    </source>
</evidence>
<accession>A0A0D2P3G8</accession>
<dbReference type="Proteomes" id="UP000054270">
    <property type="component" value="Unassembled WGS sequence"/>
</dbReference>
<name>A0A0D2P3G8_HYPSF</name>
<organism evidence="1 2">
    <name type="scientific">Hypholoma sublateritium (strain FD-334 SS-4)</name>
    <dbReference type="NCBI Taxonomy" id="945553"/>
    <lineage>
        <taxon>Eukaryota</taxon>
        <taxon>Fungi</taxon>
        <taxon>Dikarya</taxon>
        <taxon>Basidiomycota</taxon>
        <taxon>Agaricomycotina</taxon>
        <taxon>Agaricomycetes</taxon>
        <taxon>Agaricomycetidae</taxon>
        <taxon>Agaricales</taxon>
        <taxon>Agaricineae</taxon>
        <taxon>Strophariaceae</taxon>
        <taxon>Hypholoma</taxon>
    </lineage>
</organism>
<keyword evidence="2" id="KW-1185">Reference proteome</keyword>
<proteinExistence type="predicted"/>
<dbReference type="EMBL" id="KN817531">
    <property type="protein sequence ID" value="KJA25449.1"/>
    <property type="molecule type" value="Genomic_DNA"/>
</dbReference>
<reference evidence="2" key="1">
    <citation type="submission" date="2014-04" db="EMBL/GenBank/DDBJ databases">
        <title>Evolutionary Origins and Diversification of the Mycorrhizal Mutualists.</title>
        <authorList>
            <consortium name="DOE Joint Genome Institute"/>
            <consortium name="Mycorrhizal Genomics Consortium"/>
            <person name="Kohler A."/>
            <person name="Kuo A."/>
            <person name="Nagy L.G."/>
            <person name="Floudas D."/>
            <person name="Copeland A."/>
            <person name="Barry K.W."/>
            <person name="Cichocki N."/>
            <person name="Veneault-Fourrey C."/>
            <person name="LaButti K."/>
            <person name="Lindquist E.A."/>
            <person name="Lipzen A."/>
            <person name="Lundell T."/>
            <person name="Morin E."/>
            <person name="Murat C."/>
            <person name="Riley R."/>
            <person name="Ohm R."/>
            <person name="Sun H."/>
            <person name="Tunlid A."/>
            <person name="Henrissat B."/>
            <person name="Grigoriev I.V."/>
            <person name="Hibbett D.S."/>
            <person name="Martin F."/>
        </authorList>
    </citation>
    <scope>NUCLEOTIDE SEQUENCE [LARGE SCALE GENOMIC DNA]</scope>
    <source>
        <strain evidence="2">FD-334 SS-4</strain>
    </source>
</reference>
<dbReference type="AlphaFoldDB" id="A0A0D2P3G8"/>
<evidence type="ECO:0000313" key="1">
    <source>
        <dbReference type="EMBL" id="KJA25449.1"/>
    </source>
</evidence>
<protein>
    <submittedName>
        <fullName evidence="1">Uncharacterized protein</fullName>
    </submittedName>
</protein>
<gene>
    <name evidence="1" type="ORF">HYPSUDRAFT_37437</name>
</gene>
<sequence length="223" mass="23475">MATPTCSVFDVVDSDMGSDLGSYVSFTSVWLCPRRQGRQRKCMRGSSRFVRKEAGRAVGAMAARPIFSSCSISSSDMVLADRGIILVHSPLWYPTPPETCRQVTSSASHISHNFGFAGSMNVGLRSTALVGRLPNVRERPNTRRQPNTMTIAPVNRPIAKNARIKGGDPAGDNDECCSFAPGGGGGGGLGGGVGDGELDVVDVGVCSAMDCAMSGDAERLWVC</sequence>